<keyword evidence="1" id="KW-1133">Transmembrane helix</keyword>
<dbReference type="EMBL" id="JBGMDY010000002">
    <property type="protein sequence ID" value="KAL2343541.1"/>
    <property type="molecule type" value="Genomic_DNA"/>
</dbReference>
<sequence length="71" mass="8581">MIVCREFVFSTCCFARWWRVIDLHARGSISKKIDECMLVVSVMWMLTCVFVYFNVDFVKYEYLCFSKPKNF</sequence>
<comment type="caution">
    <text evidence="2">The sequence shown here is derived from an EMBL/GenBank/DDBJ whole genome shotgun (WGS) entry which is preliminary data.</text>
</comment>
<evidence type="ECO:0000256" key="1">
    <source>
        <dbReference type="SAM" id="Phobius"/>
    </source>
</evidence>
<feature type="transmembrane region" description="Helical" evidence="1">
    <location>
        <begin position="36"/>
        <end position="53"/>
    </location>
</feature>
<reference evidence="2 3" key="1">
    <citation type="submission" date="2024-08" db="EMBL/GenBank/DDBJ databases">
        <title>Insights into the chromosomal genome structure of Flemingia macrophylla.</title>
        <authorList>
            <person name="Ding Y."/>
            <person name="Zhao Y."/>
            <person name="Bi W."/>
            <person name="Wu M."/>
            <person name="Zhao G."/>
            <person name="Gong Y."/>
            <person name="Li W."/>
            <person name="Zhang P."/>
        </authorList>
    </citation>
    <scope>NUCLEOTIDE SEQUENCE [LARGE SCALE GENOMIC DNA]</scope>
    <source>
        <strain evidence="2">DYQJB</strain>
        <tissue evidence="2">Leaf</tissue>
    </source>
</reference>
<proteinExistence type="predicted"/>
<dbReference type="Proteomes" id="UP001603857">
    <property type="component" value="Unassembled WGS sequence"/>
</dbReference>
<evidence type="ECO:0000313" key="2">
    <source>
        <dbReference type="EMBL" id="KAL2343541.1"/>
    </source>
</evidence>
<protein>
    <submittedName>
        <fullName evidence="2">Uncharacterized protein</fullName>
    </submittedName>
</protein>
<keyword evidence="1" id="KW-0812">Transmembrane</keyword>
<name>A0ABD1N606_9FABA</name>
<evidence type="ECO:0000313" key="3">
    <source>
        <dbReference type="Proteomes" id="UP001603857"/>
    </source>
</evidence>
<dbReference type="AlphaFoldDB" id="A0ABD1N606"/>
<organism evidence="2 3">
    <name type="scientific">Flemingia macrophylla</name>
    <dbReference type="NCBI Taxonomy" id="520843"/>
    <lineage>
        <taxon>Eukaryota</taxon>
        <taxon>Viridiplantae</taxon>
        <taxon>Streptophyta</taxon>
        <taxon>Embryophyta</taxon>
        <taxon>Tracheophyta</taxon>
        <taxon>Spermatophyta</taxon>
        <taxon>Magnoliopsida</taxon>
        <taxon>eudicotyledons</taxon>
        <taxon>Gunneridae</taxon>
        <taxon>Pentapetalae</taxon>
        <taxon>rosids</taxon>
        <taxon>fabids</taxon>
        <taxon>Fabales</taxon>
        <taxon>Fabaceae</taxon>
        <taxon>Papilionoideae</taxon>
        <taxon>50 kb inversion clade</taxon>
        <taxon>NPAAA clade</taxon>
        <taxon>indigoferoid/millettioid clade</taxon>
        <taxon>Phaseoleae</taxon>
        <taxon>Flemingia</taxon>
    </lineage>
</organism>
<keyword evidence="3" id="KW-1185">Reference proteome</keyword>
<accession>A0ABD1N606</accession>
<gene>
    <name evidence="2" type="ORF">Fmac_004826</name>
</gene>
<keyword evidence="1" id="KW-0472">Membrane</keyword>